<keyword evidence="3 7" id="KW-0813">Transport</keyword>
<feature type="transmembrane region" description="Helical" evidence="8">
    <location>
        <begin position="240"/>
        <end position="257"/>
    </location>
</feature>
<dbReference type="SUPFAM" id="SSF81338">
    <property type="entry name" value="Aquaporin-like"/>
    <property type="match status" value="1"/>
</dbReference>
<gene>
    <name evidence="9" type="ORF">SAMN05421503_0909</name>
</gene>
<dbReference type="NCBIfam" id="TIGR00861">
    <property type="entry name" value="MIP"/>
    <property type="match status" value="1"/>
</dbReference>
<organism evidence="9 10">
    <name type="scientific">Terribacillus aidingensis</name>
    <dbReference type="NCBI Taxonomy" id="586416"/>
    <lineage>
        <taxon>Bacteria</taxon>
        <taxon>Bacillati</taxon>
        <taxon>Bacillota</taxon>
        <taxon>Bacilli</taxon>
        <taxon>Bacillales</taxon>
        <taxon>Bacillaceae</taxon>
        <taxon>Terribacillus</taxon>
    </lineage>
</organism>
<feature type="transmembrane region" description="Helical" evidence="8">
    <location>
        <begin position="211"/>
        <end position="234"/>
    </location>
</feature>
<feature type="transmembrane region" description="Helical" evidence="8">
    <location>
        <begin position="6"/>
        <end position="24"/>
    </location>
</feature>
<dbReference type="PANTHER" id="PTHR43829">
    <property type="entry name" value="AQUAPORIN OR AQUAGLYCEROPORIN RELATED"/>
    <property type="match status" value="1"/>
</dbReference>
<evidence type="ECO:0000256" key="3">
    <source>
        <dbReference type="ARBA" id="ARBA00022448"/>
    </source>
</evidence>
<dbReference type="InterPro" id="IPR022357">
    <property type="entry name" value="MIP_CS"/>
</dbReference>
<dbReference type="Pfam" id="PF00230">
    <property type="entry name" value="MIP"/>
    <property type="match status" value="1"/>
</dbReference>
<dbReference type="Gene3D" id="1.20.1080.10">
    <property type="entry name" value="Glycerol uptake facilitator protein"/>
    <property type="match status" value="1"/>
</dbReference>
<keyword evidence="10" id="KW-1185">Reference proteome</keyword>
<dbReference type="PANTHER" id="PTHR43829:SF9">
    <property type="entry name" value="AQUAPORIN-9"/>
    <property type="match status" value="1"/>
</dbReference>
<evidence type="ECO:0000256" key="4">
    <source>
        <dbReference type="ARBA" id="ARBA00022692"/>
    </source>
</evidence>
<comment type="similarity">
    <text evidence="2 7">Belongs to the MIP/aquaporin (TC 1.A.8) family.</text>
</comment>
<evidence type="ECO:0000256" key="6">
    <source>
        <dbReference type="ARBA" id="ARBA00023136"/>
    </source>
</evidence>
<protein>
    <submittedName>
        <fullName evidence="9">Glycerol uptake facilitator protein</fullName>
    </submittedName>
</protein>
<reference evidence="10" key="1">
    <citation type="submission" date="2017-09" db="EMBL/GenBank/DDBJ databases">
        <authorList>
            <person name="Varghese N."/>
            <person name="Submissions S."/>
        </authorList>
    </citation>
    <scope>NUCLEOTIDE SEQUENCE [LARGE SCALE GENOMIC DNA]</scope>
    <source>
        <strain evidence="10">CGMCC 1.8913</strain>
    </source>
</reference>
<dbReference type="InterPro" id="IPR000425">
    <property type="entry name" value="MIP"/>
</dbReference>
<dbReference type="Proteomes" id="UP000219356">
    <property type="component" value="Unassembled WGS sequence"/>
</dbReference>
<feature type="transmembrane region" description="Helical" evidence="8">
    <location>
        <begin position="138"/>
        <end position="157"/>
    </location>
</feature>
<evidence type="ECO:0000256" key="5">
    <source>
        <dbReference type="ARBA" id="ARBA00022989"/>
    </source>
</evidence>
<evidence type="ECO:0000256" key="1">
    <source>
        <dbReference type="ARBA" id="ARBA00004141"/>
    </source>
</evidence>
<dbReference type="PROSITE" id="PS00221">
    <property type="entry name" value="MIP"/>
    <property type="match status" value="1"/>
</dbReference>
<dbReference type="RefSeq" id="WP_097039628.1">
    <property type="nucleotide sequence ID" value="NZ_OBEK01000001.1"/>
</dbReference>
<keyword evidence="5 8" id="KW-1133">Transmembrane helix</keyword>
<evidence type="ECO:0000256" key="7">
    <source>
        <dbReference type="RuleBase" id="RU000477"/>
    </source>
</evidence>
<evidence type="ECO:0000256" key="8">
    <source>
        <dbReference type="SAM" id="Phobius"/>
    </source>
</evidence>
<dbReference type="InterPro" id="IPR050363">
    <property type="entry name" value="MIP/Aquaporin"/>
</dbReference>
<feature type="transmembrane region" description="Helical" evidence="8">
    <location>
        <begin position="163"/>
        <end position="184"/>
    </location>
</feature>
<proteinExistence type="inferred from homology"/>
<dbReference type="InterPro" id="IPR023271">
    <property type="entry name" value="Aquaporin-like"/>
</dbReference>
<keyword evidence="4 7" id="KW-0812">Transmembrane</keyword>
<dbReference type="GO" id="GO:0015254">
    <property type="term" value="F:glycerol channel activity"/>
    <property type="evidence" value="ECO:0007669"/>
    <property type="project" value="TreeGrafter"/>
</dbReference>
<evidence type="ECO:0000313" key="9">
    <source>
        <dbReference type="EMBL" id="SNZ05291.1"/>
    </source>
</evidence>
<sequence>MSIFAAETIGTMVLILFGGGVVAVSNLSKSKGEGTGWITITIAWGLAVAMGAYAVGGFSGAHLNPAVTLGLAINGDITWGQVPTYLAGEMLGAFLGAILVFLVYLPHWAKTSDPMAKLSVFSTDPAIDSPVSNMLTEIIGTFALMLGILFIGGNSLAEGFNPMLVGLLVVVIGMALGGPTGYAINPARDLGPRIAHALLPIPGKGSSNWKYAWVPVVGPLLGGAYGAFFYLAFFKNDMQIGFWIMSAVMVVIVIVAVRGELVKANAEAAANNSGAKTRGIK</sequence>
<feature type="transmembrane region" description="Helical" evidence="8">
    <location>
        <begin position="85"/>
        <end position="105"/>
    </location>
</feature>
<dbReference type="AlphaFoldDB" id="A0A285NC91"/>
<dbReference type="EMBL" id="OBEK01000001">
    <property type="protein sequence ID" value="SNZ05291.1"/>
    <property type="molecule type" value="Genomic_DNA"/>
</dbReference>
<accession>A0A285NC91</accession>
<feature type="transmembrane region" description="Helical" evidence="8">
    <location>
        <begin position="36"/>
        <end position="55"/>
    </location>
</feature>
<dbReference type="PRINTS" id="PR00783">
    <property type="entry name" value="MINTRINSICP"/>
</dbReference>
<keyword evidence="6 8" id="KW-0472">Membrane</keyword>
<evidence type="ECO:0000313" key="10">
    <source>
        <dbReference type="Proteomes" id="UP000219356"/>
    </source>
</evidence>
<comment type="subcellular location">
    <subcellularLocation>
        <location evidence="1">Membrane</location>
        <topology evidence="1">Multi-pass membrane protein</topology>
    </subcellularLocation>
</comment>
<name>A0A285NC91_9BACI</name>
<evidence type="ECO:0000256" key="2">
    <source>
        <dbReference type="ARBA" id="ARBA00006175"/>
    </source>
</evidence>
<dbReference type="OrthoDB" id="9807293at2"/>
<dbReference type="GO" id="GO:0005886">
    <property type="term" value="C:plasma membrane"/>
    <property type="evidence" value="ECO:0007669"/>
    <property type="project" value="TreeGrafter"/>
</dbReference>